<dbReference type="InterPro" id="IPR050179">
    <property type="entry name" value="Trans_hexapeptide_repeat"/>
</dbReference>
<reference evidence="3" key="1">
    <citation type="journal article" date="2019" name="Int. J. Syst. Evol. Microbiol.">
        <title>The Global Catalogue of Microorganisms (GCM) 10K type strain sequencing project: providing services to taxonomists for standard genome sequencing and annotation.</title>
        <authorList>
            <consortium name="The Broad Institute Genomics Platform"/>
            <consortium name="The Broad Institute Genome Sequencing Center for Infectious Disease"/>
            <person name="Wu L."/>
            <person name="Ma J."/>
        </authorList>
    </citation>
    <scope>NUCLEOTIDE SEQUENCE [LARGE SCALE GENOMIC DNA]</scope>
    <source>
        <strain evidence="3">CCUG 54527</strain>
    </source>
</reference>
<keyword evidence="3" id="KW-1185">Reference proteome</keyword>
<evidence type="ECO:0000259" key="1">
    <source>
        <dbReference type="Pfam" id="PF17836"/>
    </source>
</evidence>
<feature type="domain" description="PglD N-terminal" evidence="1">
    <location>
        <begin position="3"/>
        <end position="84"/>
    </location>
</feature>
<sequence length="216" mass="23748">MKDIVIIGSGGFAREVAHLIEDINEKKQEWNLLGFLDENREHQGQTINELPVLGGMEWLEQRETISVVLGIGSPEVKKRIVNKIKELKTISYPNLIHPTVNWSRFNNFGKGNIICEGNILTTNIKIEHFVTINLNCTIGHDTKIGSYSTVLPNASISGNVTFGECVEFGTNSTIIQGIIVGERTIVGAGAVVVRNLPARCTAVGMPAKPIKFHEEC</sequence>
<dbReference type="InterPro" id="IPR041561">
    <property type="entry name" value="PglD_N"/>
</dbReference>
<proteinExistence type="predicted"/>
<dbReference type="Gene3D" id="2.160.10.10">
    <property type="entry name" value="Hexapeptide repeat proteins"/>
    <property type="match status" value="1"/>
</dbReference>
<dbReference type="RefSeq" id="WP_377734613.1">
    <property type="nucleotide sequence ID" value="NZ_JBHSRI010000019.1"/>
</dbReference>
<organism evidence="2 3">
    <name type="scientific">Paenisporosarcina macmurdoensis</name>
    <dbReference type="NCBI Taxonomy" id="212659"/>
    <lineage>
        <taxon>Bacteria</taxon>
        <taxon>Bacillati</taxon>
        <taxon>Bacillota</taxon>
        <taxon>Bacilli</taxon>
        <taxon>Bacillales</taxon>
        <taxon>Caryophanaceae</taxon>
        <taxon>Paenisporosarcina</taxon>
    </lineage>
</organism>
<gene>
    <name evidence="2" type="ORF">ACFPYN_12495</name>
</gene>
<dbReference type="SUPFAM" id="SSF51161">
    <property type="entry name" value="Trimeric LpxA-like enzymes"/>
    <property type="match status" value="1"/>
</dbReference>
<protein>
    <submittedName>
        <fullName evidence="2">Acetyltransferase</fullName>
    </submittedName>
</protein>
<evidence type="ECO:0000313" key="2">
    <source>
        <dbReference type="EMBL" id="MFC6040242.1"/>
    </source>
</evidence>
<dbReference type="Proteomes" id="UP001596170">
    <property type="component" value="Unassembled WGS sequence"/>
</dbReference>
<dbReference type="InterPro" id="IPR020019">
    <property type="entry name" value="AcTrfase_PglD-like"/>
</dbReference>
<dbReference type="PANTHER" id="PTHR43300:SF7">
    <property type="entry name" value="UDP-N-ACETYLBACILLOSAMINE N-ACETYLTRANSFERASE"/>
    <property type="match status" value="1"/>
</dbReference>
<dbReference type="PANTHER" id="PTHR43300">
    <property type="entry name" value="ACETYLTRANSFERASE"/>
    <property type="match status" value="1"/>
</dbReference>
<accession>A0ABW1LAI7</accession>
<evidence type="ECO:0000313" key="3">
    <source>
        <dbReference type="Proteomes" id="UP001596170"/>
    </source>
</evidence>
<dbReference type="Pfam" id="PF17836">
    <property type="entry name" value="PglD_N"/>
    <property type="match status" value="1"/>
</dbReference>
<dbReference type="EMBL" id="JBHSRI010000019">
    <property type="protein sequence ID" value="MFC6040242.1"/>
    <property type="molecule type" value="Genomic_DNA"/>
</dbReference>
<name>A0ABW1LAI7_9BACL</name>
<dbReference type="NCBIfam" id="TIGR03570">
    <property type="entry name" value="NeuD_NnaD"/>
    <property type="match status" value="1"/>
</dbReference>
<comment type="caution">
    <text evidence="2">The sequence shown here is derived from an EMBL/GenBank/DDBJ whole genome shotgun (WGS) entry which is preliminary data.</text>
</comment>
<dbReference type="Gene3D" id="3.40.50.20">
    <property type="match status" value="1"/>
</dbReference>
<dbReference type="CDD" id="cd03360">
    <property type="entry name" value="LbH_AT_putative"/>
    <property type="match status" value="1"/>
</dbReference>
<dbReference type="InterPro" id="IPR011004">
    <property type="entry name" value="Trimer_LpxA-like_sf"/>
</dbReference>